<name>X1ATH3_9ZZZZ</name>
<proteinExistence type="predicted"/>
<dbReference type="AlphaFoldDB" id="X1ATH3"/>
<gene>
    <name evidence="1" type="ORF">S01H4_36359</name>
</gene>
<accession>X1ATH3</accession>
<protein>
    <recommendedName>
        <fullName evidence="2">ParB/Sulfiredoxin domain-containing protein</fullName>
    </recommendedName>
</protein>
<reference evidence="1" key="1">
    <citation type="journal article" date="2014" name="Front. Microbiol.">
        <title>High frequency of phylogenetically diverse reductive dehalogenase-homologous genes in deep subseafloor sedimentary metagenomes.</title>
        <authorList>
            <person name="Kawai M."/>
            <person name="Futagami T."/>
            <person name="Toyoda A."/>
            <person name="Takaki Y."/>
            <person name="Nishi S."/>
            <person name="Hori S."/>
            <person name="Arai W."/>
            <person name="Tsubouchi T."/>
            <person name="Morono Y."/>
            <person name="Uchiyama I."/>
            <person name="Ito T."/>
            <person name="Fujiyama A."/>
            <person name="Inagaki F."/>
            <person name="Takami H."/>
        </authorList>
    </citation>
    <scope>NUCLEOTIDE SEQUENCE</scope>
    <source>
        <strain evidence="1">Expedition CK06-06</strain>
    </source>
</reference>
<organism evidence="1">
    <name type="scientific">marine sediment metagenome</name>
    <dbReference type="NCBI Taxonomy" id="412755"/>
    <lineage>
        <taxon>unclassified sequences</taxon>
        <taxon>metagenomes</taxon>
        <taxon>ecological metagenomes</taxon>
    </lineage>
</organism>
<comment type="caution">
    <text evidence="1">The sequence shown here is derived from an EMBL/GenBank/DDBJ whole genome shotgun (WGS) entry which is preliminary data.</text>
</comment>
<evidence type="ECO:0000313" key="1">
    <source>
        <dbReference type="EMBL" id="GAG86020.1"/>
    </source>
</evidence>
<sequence>MTEDNNPKWRAARELISQFGLTEWPDYVIKELLIAQGRRLHTPEDYEQLKDDIKTWLKDFPVKAWKLENRNLTLDSFNDWSKKELVRRVGELQQLSQGTLAASDQTLDPARQQRMQDRLKQQGPTQEPIIAFQKPDGLELMEGWHRTQQSLALFPEGYPARIWVGYT</sequence>
<dbReference type="EMBL" id="BART01019424">
    <property type="protein sequence ID" value="GAG86020.1"/>
    <property type="molecule type" value="Genomic_DNA"/>
</dbReference>
<evidence type="ECO:0008006" key="2">
    <source>
        <dbReference type="Google" id="ProtNLM"/>
    </source>
</evidence>